<feature type="non-terminal residue" evidence="2">
    <location>
        <position position="1"/>
    </location>
</feature>
<keyword evidence="1" id="KW-1133">Transmembrane helix</keyword>
<keyword evidence="1" id="KW-0472">Membrane</keyword>
<keyword evidence="1" id="KW-0812">Transmembrane</keyword>
<name>A0A0H5RBL8_9EUKA</name>
<feature type="transmembrane region" description="Helical" evidence="1">
    <location>
        <begin position="37"/>
        <end position="59"/>
    </location>
</feature>
<protein>
    <submittedName>
        <fullName evidence="2">Uncharacterized protein</fullName>
    </submittedName>
</protein>
<reference evidence="2" key="1">
    <citation type="submission" date="2015-04" db="EMBL/GenBank/DDBJ databases">
        <title>The genome sequence of the plant pathogenic Rhizarian Plasmodiophora brassicae reveals insights in its biotrophic life cycle and the origin of chitin synthesis.</title>
        <authorList>
            <person name="Schwelm A."/>
            <person name="Fogelqvist J."/>
            <person name="Knaust A."/>
            <person name="Julke S."/>
            <person name="Lilja T."/>
            <person name="Dhandapani V."/>
            <person name="Bonilla-Rosso G."/>
            <person name="Karlsson M."/>
            <person name="Shevchenko A."/>
            <person name="Choi S.R."/>
            <person name="Kim H.G."/>
            <person name="Park J.Y."/>
            <person name="Lim Y.P."/>
            <person name="Ludwig-Muller J."/>
            <person name="Dixelius C."/>
        </authorList>
    </citation>
    <scope>NUCLEOTIDE SEQUENCE</scope>
    <source>
        <tissue evidence="2">Potato root galls</tissue>
    </source>
</reference>
<dbReference type="EMBL" id="HACM01010749">
    <property type="protein sequence ID" value="CRZ11191.1"/>
    <property type="molecule type" value="Transcribed_RNA"/>
</dbReference>
<organism evidence="2">
    <name type="scientific">Spongospora subterranea</name>
    <dbReference type="NCBI Taxonomy" id="70186"/>
    <lineage>
        <taxon>Eukaryota</taxon>
        <taxon>Sar</taxon>
        <taxon>Rhizaria</taxon>
        <taxon>Endomyxa</taxon>
        <taxon>Phytomyxea</taxon>
        <taxon>Plasmodiophorida</taxon>
        <taxon>Plasmodiophoridae</taxon>
        <taxon>Spongospora</taxon>
    </lineage>
</organism>
<evidence type="ECO:0000256" key="1">
    <source>
        <dbReference type="SAM" id="Phobius"/>
    </source>
</evidence>
<sequence length="176" mass="20347">NHCRITGLLLRSIFKLYFTPVDFFVMNHGVVSIVGSVLFYMNLFILASLIVVSSVIIIYRNNNEHINGVHASKMTRKIDEEIFKVAVQEQYREGDEEMITYNKESALYEAMDMLTCYTRLNPRWDSEYHSIFFKRVQVWNSIAGPKFDADISLSPLPVLVNDIGQLFTCTLFDSDE</sequence>
<feature type="transmembrane region" description="Helical" evidence="1">
    <location>
        <begin position="12"/>
        <end position="31"/>
    </location>
</feature>
<evidence type="ECO:0000313" key="2">
    <source>
        <dbReference type="EMBL" id="CRZ11191.1"/>
    </source>
</evidence>
<accession>A0A0H5RBL8</accession>
<dbReference type="AlphaFoldDB" id="A0A0H5RBL8"/>
<proteinExistence type="predicted"/>